<dbReference type="RefSeq" id="WP_023849493.1">
    <property type="nucleotide sequence ID" value="NZ_CP047166.1"/>
</dbReference>
<proteinExistence type="predicted"/>
<protein>
    <submittedName>
        <fullName evidence="1">Uncharacterized protein</fullName>
    </submittedName>
</protein>
<gene>
    <name evidence="1" type="ORF">GQA70_11510</name>
</gene>
<name>A0ABX7F911_9RHOB</name>
<evidence type="ECO:0000313" key="2">
    <source>
        <dbReference type="Proteomes" id="UP000596387"/>
    </source>
</evidence>
<accession>A0ABX7F911</accession>
<organism evidence="1 2">
    <name type="scientific">Ponticoccus alexandrii</name>
    <dbReference type="NCBI Taxonomy" id="1943633"/>
    <lineage>
        <taxon>Bacteria</taxon>
        <taxon>Pseudomonadati</taxon>
        <taxon>Pseudomonadota</taxon>
        <taxon>Alphaproteobacteria</taxon>
        <taxon>Rhodobacterales</taxon>
        <taxon>Roseobacteraceae</taxon>
        <taxon>Ponticoccus</taxon>
    </lineage>
</organism>
<dbReference type="Proteomes" id="UP000596387">
    <property type="component" value="Chromosome"/>
</dbReference>
<evidence type="ECO:0000313" key="1">
    <source>
        <dbReference type="EMBL" id="QRF66883.1"/>
    </source>
</evidence>
<sequence>MIAMQPTGDAVHKNFCGKGLAAALAPEQTATVPHVMRPFADAILRPPFGAGSHFDCVAAPDLMAFRNRRAVVRGA</sequence>
<dbReference type="EMBL" id="CP047166">
    <property type="protein sequence ID" value="QRF66883.1"/>
    <property type="molecule type" value="Genomic_DNA"/>
</dbReference>
<reference evidence="1 2" key="1">
    <citation type="submission" date="2019-12" db="EMBL/GenBank/DDBJ databases">
        <title>Complete Genome Sequence of a Quorum-Sensing Bacterium,Rhodobacteraceae bacterium C31, Isolated from a marine microalgae symbiotic bacteria.</title>
        <authorList>
            <person name="Zhang Y."/>
        </authorList>
    </citation>
    <scope>NUCLEOTIDE SEQUENCE [LARGE SCALE GENOMIC DNA]</scope>
    <source>
        <strain evidence="1 2">C31</strain>
    </source>
</reference>
<keyword evidence="2" id="KW-1185">Reference proteome</keyword>